<dbReference type="InterPro" id="IPR007554">
    <property type="entry name" value="Glycerophosphate_synth"/>
</dbReference>
<keyword evidence="3" id="KW-1003">Cell membrane</keyword>
<keyword evidence="5" id="KW-0777">Teichoic acid biosynthesis</keyword>
<dbReference type="SUPFAM" id="SSF53756">
    <property type="entry name" value="UDP-Glycosyltransferase/glycogen phosphorylase"/>
    <property type="match status" value="2"/>
</dbReference>
<dbReference type="Proteomes" id="UP000216498">
    <property type="component" value="Unassembled WGS sequence"/>
</dbReference>
<name>A0A265N991_9BACI</name>
<dbReference type="EMBL" id="NPMS01000005">
    <property type="protein sequence ID" value="OZU88371.1"/>
    <property type="molecule type" value="Genomic_DNA"/>
</dbReference>
<dbReference type="Gene3D" id="3.40.50.12580">
    <property type="match status" value="2"/>
</dbReference>
<evidence type="ECO:0000259" key="7">
    <source>
        <dbReference type="Pfam" id="PF18674"/>
    </source>
</evidence>
<dbReference type="Pfam" id="PF18674">
    <property type="entry name" value="TarS_C1"/>
    <property type="match status" value="1"/>
</dbReference>
<dbReference type="Pfam" id="PF04464">
    <property type="entry name" value="Glyphos_transf"/>
    <property type="match status" value="2"/>
</dbReference>
<dbReference type="PANTHER" id="PTHR37316:SF3">
    <property type="entry name" value="TEICHOIC ACID GLYCEROL-PHOSPHATE TRANSFERASE"/>
    <property type="match status" value="1"/>
</dbReference>
<dbReference type="OrthoDB" id="9811865at2"/>
<dbReference type="InterPro" id="IPR041038">
    <property type="entry name" value="TarS_C1"/>
</dbReference>
<dbReference type="RefSeq" id="WP_094886110.1">
    <property type="nucleotide sequence ID" value="NZ_NPMS01000005.1"/>
</dbReference>
<dbReference type="PANTHER" id="PTHR37316">
    <property type="entry name" value="TEICHOIC ACID GLYCEROL-PHOSPHATE PRIMASE"/>
    <property type="match status" value="1"/>
</dbReference>
<dbReference type="InterPro" id="IPR051612">
    <property type="entry name" value="Teichoic_Acid_Biosynth"/>
</dbReference>
<dbReference type="GO" id="GO:0019350">
    <property type="term" value="P:teichoic acid biosynthetic process"/>
    <property type="evidence" value="ECO:0007669"/>
    <property type="project" value="UniProtKB-KW"/>
</dbReference>
<evidence type="ECO:0000313" key="8">
    <source>
        <dbReference type="EMBL" id="OZU88371.1"/>
    </source>
</evidence>
<feature type="domain" description="TarS C-terminal" evidence="7">
    <location>
        <begin position="173"/>
        <end position="318"/>
    </location>
</feature>
<evidence type="ECO:0000313" key="9">
    <source>
        <dbReference type="Proteomes" id="UP000216498"/>
    </source>
</evidence>
<comment type="similarity">
    <text evidence="2">Belongs to the CDP-glycerol glycerophosphotransferase family.</text>
</comment>
<evidence type="ECO:0000256" key="1">
    <source>
        <dbReference type="ARBA" id="ARBA00004202"/>
    </source>
</evidence>
<comment type="caution">
    <text evidence="8">The sequence shown here is derived from an EMBL/GenBank/DDBJ whole genome shotgun (WGS) entry which is preliminary data.</text>
</comment>
<dbReference type="InterPro" id="IPR043149">
    <property type="entry name" value="TagF_N"/>
</dbReference>
<dbReference type="GO" id="GO:0005886">
    <property type="term" value="C:plasma membrane"/>
    <property type="evidence" value="ECO:0007669"/>
    <property type="project" value="UniProtKB-SubCell"/>
</dbReference>
<organism evidence="8 9">
    <name type="scientific">Virgibacillus indicus</name>
    <dbReference type="NCBI Taxonomy" id="2024554"/>
    <lineage>
        <taxon>Bacteria</taxon>
        <taxon>Bacillati</taxon>
        <taxon>Bacillota</taxon>
        <taxon>Bacilli</taxon>
        <taxon>Bacillales</taxon>
        <taxon>Bacillaceae</taxon>
        <taxon>Virgibacillus</taxon>
    </lineage>
</organism>
<evidence type="ECO:0000256" key="6">
    <source>
        <dbReference type="ARBA" id="ARBA00023136"/>
    </source>
</evidence>
<dbReference type="InterPro" id="IPR043148">
    <property type="entry name" value="TagF_C"/>
</dbReference>
<keyword evidence="6" id="KW-0472">Membrane</keyword>
<protein>
    <recommendedName>
        <fullName evidence="7">TarS C-terminal domain-containing protein</fullName>
    </recommendedName>
</protein>
<dbReference type="Gene3D" id="3.40.50.11820">
    <property type="match status" value="1"/>
</dbReference>
<keyword evidence="4" id="KW-0808">Transferase</keyword>
<keyword evidence="9" id="KW-1185">Reference proteome</keyword>
<evidence type="ECO:0000256" key="4">
    <source>
        <dbReference type="ARBA" id="ARBA00022679"/>
    </source>
</evidence>
<dbReference type="GO" id="GO:0047355">
    <property type="term" value="F:CDP-glycerol glycerophosphotransferase activity"/>
    <property type="evidence" value="ECO:0007669"/>
    <property type="project" value="InterPro"/>
</dbReference>
<gene>
    <name evidence="8" type="ORF">CIL03_12025</name>
</gene>
<evidence type="ECO:0000256" key="3">
    <source>
        <dbReference type="ARBA" id="ARBA00022475"/>
    </source>
</evidence>
<dbReference type="AlphaFoldDB" id="A0A265N991"/>
<reference evidence="8 9" key="1">
    <citation type="submission" date="2017-08" db="EMBL/GenBank/DDBJ databases">
        <title>Virgibacillus indicus sp. nov. and Virgibacillus profoundi sp. nov, two moderately halophilic bacteria isolated from marine sediment by using the Microfluidic Streak Plate.</title>
        <authorList>
            <person name="Xu B."/>
            <person name="Hu B."/>
            <person name="Wang J."/>
            <person name="Zhu Y."/>
            <person name="Huang L."/>
            <person name="Du W."/>
            <person name="Huang Y."/>
        </authorList>
    </citation>
    <scope>NUCLEOTIDE SEQUENCE [LARGE SCALE GENOMIC DNA]</scope>
    <source>
        <strain evidence="8 9">IO3-P2-C2</strain>
    </source>
</reference>
<evidence type="ECO:0000256" key="5">
    <source>
        <dbReference type="ARBA" id="ARBA00022944"/>
    </source>
</evidence>
<evidence type="ECO:0000256" key="2">
    <source>
        <dbReference type="ARBA" id="ARBA00010488"/>
    </source>
</evidence>
<proteinExistence type="inferred from homology"/>
<sequence length="1107" mass="132519">MKLFSWFKKSKTKKKVKYKVEILQDQGKLKIEGIFNKERYYAKELWLFFRGEETKEIKVSEINPTNKFKFVISLDELLKLLKENNETTYDWYFKIRTPYSELSSTKKDTGQIKLIEENNEKYVEYFIRCGRFQYTNIEGLSYYHKEEDSIINYITTKGNLSLTINNEPDSPTKIQIDKVKKLNNILRLEGKIFSRNSKINNGEVVLKGRDTKKELISNRIDFTLLKKDVVKKYGLNRYSYIADINTVEMNNGQMLDEDIYDLFFTLNLHDRTEIKYVRVGRPTLRAKLFLRDLYANNKKEANIINPYYTFKKFNLSFETYKYPVETYKYLRRVMRWAWLIRLLNKNKETWLVGERIYKAQDTGYAFFKHMRTKYPEKNVYYVIDKASPERENVKEYGNVIDYQSKEHIWKTIIAKKVISSHHPDYLYPIRTQTFKRKVKADKVFLQHGIMGTKNMIANYGKKAPGFDTDLFMVSSDFEKEMIVNDFGYDPNDVFVTGLSRFDTLFKEDVMKKRQILIIPTWRDWIVTDDAFFESEYYIRYKELINNKYLHDLSNKNNFEIIFCLHPNMQRFSKYFENDSVTIINQGEVDVQHLIKESVLMVTDYSSVGFDFSFLHKPVLYFQFDRSRFIGKRPSHLDLDNDLPGEICYEEDQIINLIEEYADNDFIMKSKYVERANKFINHRDQLSSERIYNVIKNNEVNKSIMDNPKIEMLNQALFNKYRKSKYYFPSMKLFYKIGSKIIPVDPKLILFESGVGKQFGDSPKNIYEEILDRNLDYKKVWVYNKSYRFNDINTKRIKRLSPQYYYYLFKSRYWVNNQNFPTYIKKRPETTYLQTWHGTPLKKMLYDIEEVHGRSDDYVERVGKAVKNWDYLISPSAYATKAFSSAFRYNGEVLEVGYPRNDLFYKENKQDIVEKVRNKIKLSDEKKVILYAPTFRDDQTSKKNKFLFDVNMDLHKMKEQLGDEYVILLRMHVVINNKLKIDESLKDFVINCSSYPDIQELLLLADILITDYSSVMFDFANTNKPILFYTYDLENYRDNIRGFYMDFENEAPGPLMYNTDDIIEKVTQIKQVKNDYYEKYRIFREKYCSLEDGMASKRVVDNIFSKQN</sequence>
<accession>A0A265N991</accession>
<comment type="subcellular location">
    <subcellularLocation>
        <location evidence="1">Cell membrane</location>
        <topology evidence="1">Peripheral membrane protein</topology>
    </subcellularLocation>
</comment>